<dbReference type="EMBL" id="JQAZ01000001">
    <property type="protein sequence ID" value="KRN33836.1"/>
    <property type="molecule type" value="Genomic_DNA"/>
</dbReference>
<evidence type="ECO:0000313" key="10">
    <source>
        <dbReference type="EMBL" id="KRN33836.1"/>
    </source>
</evidence>
<dbReference type="GO" id="GO:0055085">
    <property type="term" value="P:transmembrane transport"/>
    <property type="evidence" value="ECO:0007669"/>
    <property type="project" value="InterPro"/>
</dbReference>
<protein>
    <submittedName>
        <fullName evidence="9">Oligopeptide ABC transporter permease</fullName>
    </submittedName>
</protein>
<feature type="transmembrane region" description="Helical" evidence="7">
    <location>
        <begin position="102"/>
        <end position="125"/>
    </location>
</feature>
<dbReference type="Pfam" id="PF00528">
    <property type="entry name" value="BPD_transp_1"/>
    <property type="match status" value="1"/>
</dbReference>
<keyword evidence="3" id="KW-1003">Cell membrane</keyword>
<evidence type="ECO:0000256" key="1">
    <source>
        <dbReference type="ARBA" id="ARBA00004651"/>
    </source>
</evidence>
<keyword evidence="4 7" id="KW-0812">Transmembrane</keyword>
<keyword evidence="6 7" id="KW-0472">Membrane</keyword>
<dbReference type="Pfam" id="PF12911">
    <property type="entry name" value="OppC_N"/>
    <property type="match status" value="1"/>
</dbReference>
<accession>A0A0R2FM31</accession>
<dbReference type="EMBL" id="JQAT01000001">
    <property type="protein sequence ID" value="KRN29635.1"/>
    <property type="molecule type" value="Genomic_DNA"/>
</dbReference>
<keyword evidence="11" id="KW-1185">Reference proteome</keyword>
<dbReference type="Proteomes" id="UP000051751">
    <property type="component" value="Unassembled WGS sequence"/>
</dbReference>
<dbReference type="PANTHER" id="PTHR43386">
    <property type="entry name" value="OLIGOPEPTIDE TRANSPORT SYSTEM PERMEASE PROTEIN APPC"/>
    <property type="match status" value="1"/>
</dbReference>
<feature type="transmembrane region" description="Helical" evidence="7">
    <location>
        <begin position="269"/>
        <end position="290"/>
    </location>
</feature>
<dbReference type="InterPro" id="IPR050366">
    <property type="entry name" value="BP-dependent_transpt_permease"/>
</dbReference>
<dbReference type="InterPro" id="IPR000515">
    <property type="entry name" value="MetI-like"/>
</dbReference>
<evidence type="ECO:0000313" key="12">
    <source>
        <dbReference type="Proteomes" id="UP000051751"/>
    </source>
</evidence>
<name>A0A0R2FM31_9LACO</name>
<dbReference type="InterPro" id="IPR035906">
    <property type="entry name" value="MetI-like_sf"/>
</dbReference>
<evidence type="ECO:0000256" key="4">
    <source>
        <dbReference type="ARBA" id="ARBA00022692"/>
    </source>
</evidence>
<dbReference type="CDD" id="cd06261">
    <property type="entry name" value="TM_PBP2"/>
    <property type="match status" value="1"/>
</dbReference>
<evidence type="ECO:0000256" key="6">
    <source>
        <dbReference type="ARBA" id="ARBA00023136"/>
    </source>
</evidence>
<proteinExistence type="inferred from homology"/>
<evidence type="ECO:0000256" key="2">
    <source>
        <dbReference type="ARBA" id="ARBA00022448"/>
    </source>
</evidence>
<dbReference type="RefSeq" id="WP_057768431.1">
    <property type="nucleotide sequence ID" value="NZ_JQAT01000001.1"/>
</dbReference>
<feature type="transmembrane region" description="Helical" evidence="7">
    <location>
        <begin position="35"/>
        <end position="57"/>
    </location>
</feature>
<evidence type="ECO:0000256" key="3">
    <source>
        <dbReference type="ARBA" id="ARBA00022475"/>
    </source>
</evidence>
<dbReference type="SUPFAM" id="SSF161098">
    <property type="entry name" value="MetI-like"/>
    <property type="match status" value="1"/>
</dbReference>
<dbReference type="OrthoDB" id="9797472at2"/>
<comment type="caution">
    <text evidence="9">The sequence shown here is derived from an EMBL/GenBank/DDBJ whole genome shotgun (WGS) entry which is preliminary data.</text>
</comment>
<dbReference type="STRING" id="81857.IV38_GL000522"/>
<evidence type="ECO:0000259" key="8">
    <source>
        <dbReference type="PROSITE" id="PS50928"/>
    </source>
</evidence>
<sequence>MDAEEIQGKTIKEEKVSAPPSAFQVLLHEFARDKVAMVSLIVVTLIILTVFIGSLFLNTGSVTQVNILDQYDAPGTNGFLLGADEGGHDVLKMLIVGARNSITIAFLVTLVNEGVGIIYGTIAGYFGGKVDNIMMRVVDFVMILPALMIEIVLVTIVPHYNMFSLVWIIAMFSWVGTARLIRSNALSEGQREYVAAAKTSGTSNFKIIFGAVLPNISSLVIVDAALTFAASIGIETGLTFLGYGLPNSTPSLGTLIGYANDPEVITSKWWVWLPAALLLLVLSMGINYIGQALRHAADARQRS</sequence>
<feature type="transmembrane region" description="Helical" evidence="7">
    <location>
        <begin position="137"/>
        <end position="156"/>
    </location>
</feature>
<comment type="similarity">
    <text evidence="7">Belongs to the binding-protein-dependent transport system permease family.</text>
</comment>
<keyword evidence="5 7" id="KW-1133">Transmembrane helix</keyword>
<dbReference type="InterPro" id="IPR025966">
    <property type="entry name" value="OppC_N"/>
</dbReference>
<keyword evidence="2 7" id="KW-0813">Transport</keyword>
<organism evidence="9 12">
    <name type="scientific">Lactobacillus selangorensis</name>
    <dbReference type="NCBI Taxonomy" id="81857"/>
    <lineage>
        <taxon>Bacteria</taxon>
        <taxon>Bacillati</taxon>
        <taxon>Bacillota</taxon>
        <taxon>Bacilli</taxon>
        <taxon>Lactobacillales</taxon>
        <taxon>Lactobacillaceae</taxon>
        <taxon>Lactobacillus</taxon>
    </lineage>
</organism>
<gene>
    <name evidence="9" type="ORF">IV38_GL000522</name>
    <name evidence="10" type="ORF">IV40_GL000146</name>
</gene>
<feature type="domain" description="ABC transmembrane type-1" evidence="8">
    <location>
        <begin position="98"/>
        <end position="290"/>
    </location>
</feature>
<evidence type="ECO:0000256" key="5">
    <source>
        <dbReference type="ARBA" id="ARBA00022989"/>
    </source>
</evidence>
<dbReference type="Proteomes" id="UP000051645">
    <property type="component" value="Unassembled WGS sequence"/>
</dbReference>
<dbReference type="GO" id="GO:0005886">
    <property type="term" value="C:plasma membrane"/>
    <property type="evidence" value="ECO:0007669"/>
    <property type="project" value="UniProtKB-SubCell"/>
</dbReference>
<reference evidence="11 12" key="1">
    <citation type="journal article" date="2015" name="Genome Announc.">
        <title>Expanding the biotechnology potential of lactobacilli through comparative genomics of 213 strains and associated genera.</title>
        <authorList>
            <person name="Sun Z."/>
            <person name="Harris H.M."/>
            <person name="McCann A."/>
            <person name="Guo C."/>
            <person name="Argimon S."/>
            <person name="Zhang W."/>
            <person name="Yang X."/>
            <person name="Jeffery I.B."/>
            <person name="Cooney J.C."/>
            <person name="Kagawa T.F."/>
            <person name="Liu W."/>
            <person name="Song Y."/>
            <person name="Salvetti E."/>
            <person name="Wrobel A."/>
            <person name="Rasinkangas P."/>
            <person name="Parkhill J."/>
            <person name="Rea M.C."/>
            <person name="O'Sullivan O."/>
            <person name="Ritari J."/>
            <person name="Douillard F.P."/>
            <person name="Paul Ross R."/>
            <person name="Yang R."/>
            <person name="Briner A.E."/>
            <person name="Felis G.E."/>
            <person name="de Vos W.M."/>
            <person name="Barrangou R."/>
            <person name="Klaenhammer T.R."/>
            <person name="Caufield P.W."/>
            <person name="Cui Y."/>
            <person name="Zhang H."/>
            <person name="O'Toole P.W."/>
        </authorList>
    </citation>
    <scope>NUCLEOTIDE SEQUENCE [LARGE SCALE GENOMIC DNA]</scope>
    <source>
        <strain evidence="9 12">ATCC BAA-66</strain>
        <strain evidence="10 11">DSM 13344</strain>
    </source>
</reference>
<evidence type="ECO:0000313" key="9">
    <source>
        <dbReference type="EMBL" id="KRN29635.1"/>
    </source>
</evidence>
<feature type="transmembrane region" description="Helical" evidence="7">
    <location>
        <begin position="207"/>
        <end position="234"/>
    </location>
</feature>
<dbReference type="AlphaFoldDB" id="A0A0R2FM31"/>
<dbReference type="PATRIC" id="fig|81857.3.peg.526"/>
<feature type="transmembrane region" description="Helical" evidence="7">
    <location>
        <begin position="162"/>
        <end position="181"/>
    </location>
</feature>
<dbReference type="PANTHER" id="PTHR43386:SF1">
    <property type="entry name" value="D,D-DIPEPTIDE TRANSPORT SYSTEM PERMEASE PROTEIN DDPC-RELATED"/>
    <property type="match status" value="1"/>
</dbReference>
<comment type="subcellular location">
    <subcellularLocation>
        <location evidence="1 7">Cell membrane</location>
        <topology evidence="1 7">Multi-pass membrane protein</topology>
    </subcellularLocation>
</comment>
<dbReference type="Gene3D" id="1.10.3720.10">
    <property type="entry name" value="MetI-like"/>
    <property type="match status" value="1"/>
</dbReference>
<dbReference type="PROSITE" id="PS50928">
    <property type="entry name" value="ABC_TM1"/>
    <property type="match status" value="1"/>
</dbReference>
<evidence type="ECO:0000256" key="7">
    <source>
        <dbReference type="RuleBase" id="RU363032"/>
    </source>
</evidence>
<evidence type="ECO:0000313" key="11">
    <source>
        <dbReference type="Proteomes" id="UP000051645"/>
    </source>
</evidence>